<dbReference type="AlphaFoldDB" id="A0A3M7R2L5"/>
<evidence type="ECO:0000313" key="1">
    <source>
        <dbReference type="EMBL" id="RNA17823.1"/>
    </source>
</evidence>
<sequence length="61" mass="7620">MDQIHFYSSQLHHFKQTMTKKVYFPGSKEWYYRIVDVELWIDFYNNIINPNMMRISCFSYN</sequence>
<comment type="caution">
    <text evidence="1">The sequence shown here is derived from an EMBL/GenBank/DDBJ whole genome shotgun (WGS) entry which is preliminary data.</text>
</comment>
<name>A0A3M7R2L5_BRAPC</name>
<accession>A0A3M7R2L5</accession>
<dbReference type="Proteomes" id="UP000276133">
    <property type="component" value="Unassembled WGS sequence"/>
</dbReference>
<keyword evidence="2" id="KW-1185">Reference proteome</keyword>
<organism evidence="1 2">
    <name type="scientific">Brachionus plicatilis</name>
    <name type="common">Marine rotifer</name>
    <name type="synonym">Brachionus muelleri</name>
    <dbReference type="NCBI Taxonomy" id="10195"/>
    <lineage>
        <taxon>Eukaryota</taxon>
        <taxon>Metazoa</taxon>
        <taxon>Spiralia</taxon>
        <taxon>Gnathifera</taxon>
        <taxon>Rotifera</taxon>
        <taxon>Eurotatoria</taxon>
        <taxon>Monogononta</taxon>
        <taxon>Pseudotrocha</taxon>
        <taxon>Ploima</taxon>
        <taxon>Brachionidae</taxon>
        <taxon>Brachionus</taxon>
    </lineage>
</organism>
<protein>
    <submittedName>
        <fullName evidence="1">Uncharacterized protein</fullName>
    </submittedName>
</protein>
<dbReference type="EMBL" id="REGN01004367">
    <property type="protein sequence ID" value="RNA17823.1"/>
    <property type="molecule type" value="Genomic_DNA"/>
</dbReference>
<reference evidence="1 2" key="1">
    <citation type="journal article" date="2018" name="Sci. Rep.">
        <title>Genomic signatures of local adaptation to the degree of environmental predictability in rotifers.</title>
        <authorList>
            <person name="Franch-Gras L."/>
            <person name="Hahn C."/>
            <person name="Garcia-Roger E.M."/>
            <person name="Carmona M.J."/>
            <person name="Serra M."/>
            <person name="Gomez A."/>
        </authorList>
    </citation>
    <scope>NUCLEOTIDE SEQUENCE [LARGE SCALE GENOMIC DNA]</scope>
    <source>
        <strain evidence="1">HYR1</strain>
    </source>
</reference>
<proteinExistence type="predicted"/>
<gene>
    <name evidence="1" type="ORF">BpHYR1_039516</name>
</gene>
<evidence type="ECO:0000313" key="2">
    <source>
        <dbReference type="Proteomes" id="UP000276133"/>
    </source>
</evidence>